<evidence type="ECO:0000256" key="1">
    <source>
        <dbReference type="SAM" id="MobiDB-lite"/>
    </source>
</evidence>
<accession>A0A9K3KKA7</accession>
<reference evidence="2" key="2">
    <citation type="submission" date="2021-04" db="EMBL/GenBank/DDBJ databases">
        <authorList>
            <person name="Podell S."/>
        </authorList>
    </citation>
    <scope>NUCLEOTIDE SEQUENCE</scope>
    <source>
        <strain evidence="2">Hildebrandi</strain>
    </source>
</reference>
<proteinExistence type="predicted"/>
<dbReference type="Proteomes" id="UP000693970">
    <property type="component" value="Unassembled WGS sequence"/>
</dbReference>
<feature type="region of interest" description="Disordered" evidence="1">
    <location>
        <begin position="1"/>
        <end position="32"/>
    </location>
</feature>
<reference evidence="2" key="1">
    <citation type="journal article" date="2021" name="Sci. Rep.">
        <title>Diploid genomic architecture of Nitzschia inconspicua, an elite biomass production diatom.</title>
        <authorList>
            <person name="Oliver A."/>
            <person name="Podell S."/>
            <person name="Pinowska A."/>
            <person name="Traller J.C."/>
            <person name="Smith S.R."/>
            <person name="McClure R."/>
            <person name="Beliaev A."/>
            <person name="Bohutskyi P."/>
            <person name="Hill E.A."/>
            <person name="Rabines A."/>
            <person name="Zheng H."/>
            <person name="Allen L.Z."/>
            <person name="Kuo A."/>
            <person name="Grigoriev I.V."/>
            <person name="Allen A.E."/>
            <person name="Hazlebeck D."/>
            <person name="Allen E.E."/>
        </authorList>
    </citation>
    <scope>NUCLEOTIDE SEQUENCE</scope>
    <source>
        <strain evidence="2">Hildebrandi</strain>
    </source>
</reference>
<gene>
    <name evidence="2" type="ORF">IV203_032803</name>
</gene>
<name>A0A9K3KKA7_9STRA</name>
<dbReference type="OrthoDB" id="1426481at2759"/>
<sequence>MYVTGPNPDAANHSPPEVENSPAMGRDIADPQIDPASNALAADVVTEAPTVAVENPYTPEQLAVIEEIAEEASSMFCVDATFQPSGELKDASINTKGWPINTIAMLDGEKKVCLPCEGFTIHETIDGYVWLMESVVAMAPGRKLCDIKFIIGDGIFAAETILTKLGIEDTCHVILDHHHLLILEIGSWPKAFGLNLFLHLKEDLTLMVKSTTFTAYQQALESARAKLCNHPDQKHAKYLERHIHSMRHLFANHIIQKFAGHLNFQGNAPAETNHASIVARIGSLVMEPVTLIESLMERHFSISSERNHCILVCHVRCQALAVQSTDVATREALKGLSS</sequence>
<evidence type="ECO:0000313" key="3">
    <source>
        <dbReference type="Proteomes" id="UP000693970"/>
    </source>
</evidence>
<evidence type="ECO:0000313" key="2">
    <source>
        <dbReference type="EMBL" id="KAG7345272.1"/>
    </source>
</evidence>
<keyword evidence="3" id="KW-1185">Reference proteome</keyword>
<dbReference type="EMBL" id="JAGRRH010000022">
    <property type="protein sequence ID" value="KAG7345272.1"/>
    <property type="molecule type" value="Genomic_DNA"/>
</dbReference>
<dbReference type="AlphaFoldDB" id="A0A9K3KKA7"/>
<protein>
    <submittedName>
        <fullName evidence="2">Uncharacterized protein</fullName>
    </submittedName>
</protein>
<organism evidence="2 3">
    <name type="scientific">Nitzschia inconspicua</name>
    <dbReference type="NCBI Taxonomy" id="303405"/>
    <lineage>
        <taxon>Eukaryota</taxon>
        <taxon>Sar</taxon>
        <taxon>Stramenopiles</taxon>
        <taxon>Ochrophyta</taxon>
        <taxon>Bacillariophyta</taxon>
        <taxon>Bacillariophyceae</taxon>
        <taxon>Bacillariophycidae</taxon>
        <taxon>Bacillariales</taxon>
        <taxon>Bacillariaceae</taxon>
        <taxon>Nitzschia</taxon>
    </lineage>
</organism>
<comment type="caution">
    <text evidence="2">The sequence shown here is derived from an EMBL/GenBank/DDBJ whole genome shotgun (WGS) entry which is preliminary data.</text>
</comment>